<dbReference type="SUPFAM" id="SSF55116">
    <property type="entry name" value="Formiminotransferase domain of formiminotransferase-cyclodeaminase"/>
    <property type="match status" value="2"/>
</dbReference>
<evidence type="ECO:0000259" key="8">
    <source>
        <dbReference type="SMART" id="SM01221"/>
    </source>
</evidence>
<keyword evidence="5 10" id="KW-0808">Transferase</keyword>
<dbReference type="PANTHER" id="PTHR12234">
    <property type="entry name" value="FORMIMINOTRANSFERASE-CYCLODEAMINASE"/>
    <property type="match status" value="1"/>
</dbReference>
<feature type="domain" description="Formiminotransferase C-terminal subdomain" evidence="8">
    <location>
        <begin position="200"/>
        <end position="314"/>
    </location>
</feature>
<reference evidence="11" key="1">
    <citation type="submission" date="2016-11" db="EMBL/GenBank/DDBJ databases">
        <authorList>
            <person name="Varghese N."/>
            <person name="Submissions S."/>
        </authorList>
    </citation>
    <scope>NUCLEOTIDE SEQUENCE [LARGE SCALE GENOMIC DNA]</scope>
    <source>
        <strain evidence="11">DSM 9756</strain>
    </source>
</reference>
<evidence type="ECO:0000259" key="9">
    <source>
        <dbReference type="SMART" id="SM01222"/>
    </source>
</evidence>
<keyword evidence="6" id="KW-0369">Histidine metabolism</keyword>
<evidence type="ECO:0000256" key="3">
    <source>
        <dbReference type="ARBA" id="ARBA00012252"/>
    </source>
</evidence>
<evidence type="ECO:0000256" key="1">
    <source>
        <dbReference type="ARBA" id="ARBA00004496"/>
    </source>
</evidence>
<dbReference type="Proteomes" id="UP000184076">
    <property type="component" value="Unassembled WGS sequence"/>
</dbReference>
<dbReference type="PANTHER" id="PTHR12234:SF8">
    <property type="entry name" value="FORMIMINOTRANSFERASE-CYCLODEAMINASE"/>
    <property type="match status" value="1"/>
</dbReference>
<accession>A0A1M5DML4</accession>
<dbReference type="InterPro" id="IPR051623">
    <property type="entry name" value="FTCD"/>
</dbReference>
<dbReference type="GO" id="GO:0005737">
    <property type="term" value="C:cytoplasm"/>
    <property type="evidence" value="ECO:0007669"/>
    <property type="project" value="UniProtKB-SubCell"/>
</dbReference>
<dbReference type="AlphaFoldDB" id="A0A1M5DML4"/>
<evidence type="ECO:0000256" key="2">
    <source>
        <dbReference type="ARBA" id="ARBA00005082"/>
    </source>
</evidence>
<evidence type="ECO:0000313" key="11">
    <source>
        <dbReference type="Proteomes" id="UP000184076"/>
    </source>
</evidence>
<evidence type="ECO:0000256" key="7">
    <source>
        <dbReference type="ARBA" id="ARBA00022954"/>
    </source>
</evidence>
<dbReference type="UniPathway" id="UPA00379">
    <property type="reaction ID" value="UER00555"/>
</dbReference>
<dbReference type="SMART" id="SM01221">
    <property type="entry name" value="FTCD"/>
    <property type="match status" value="1"/>
</dbReference>
<organism evidence="10 11">
    <name type="scientific">Desulfacinum infernum DSM 9756</name>
    <dbReference type="NCBI Taxonomy" id="1121391"/>
    <lineage>
        <taxon>Bacteria</taxon>
        <taxon>Pseudomonadati</taxon>
        <taxon>Thermodesulfobacteriota</taxon>
        <taxon>Syntrophobacteria</taxon>
        <taxon>Syntrophobacterales</taxon>
        <taxon>Syntrophobacteraceae</taxon>
        <taxon>Desulfacinum</taxon>
    </lineage>
</organism>
<evidence type="ECO:0000256" key="4">
    <source>
        <dbReference type="ARBA" id="ARBA00022490"/>
    </source>
</evidence>
<dbReference type="Gene3D" id="3.30.70.670">
    <property type="entry name" value="Formiminotransferase, C-terminal subdomain"/>
    <property type="match status" value="1"/>
</dbReference>
<feature type="domain" description="Formiminotransferase N-terminal subdomain" evidence="9">
    <location>
        <begin position="22"/>
        <end position="199"/>
    </location>
</feature>
<comment type="subcellular location">
    <subcellularLocation>
        <location evidence="1">Cytoplasm</location>
    </subcellularLocation>
</comment>
<dbReference type="InterPro" id="IPR022384">
    <property type="entry name" value="FormiminoTrfase_cat_dom_sf"/>
</dbReference>
<comment type="pathway">
    <text evidence="2">Amino-acid degradation; L-histidine degradation into L-glutamate; L-glutamate from N-formimidoyl-L-glutamate (transferase route): step 1/1.</text>
</comment>
<dbReference type="EC" id="2.1.2.5" evidence="3"/>
<dbReference type="NCBIfam" id="TIGR02024">
    <property type="entry name" value="FtcD"/>
    <property type="match status" value="1"/>
</dbReference>
<dbReference type="STRING" id="1121391.SAMN02745206_02465"/>
<dbReference type="InterPro" id="IPR037064">
    <property type="entry name" value="Formiminotransferase_N_sf"/>
</dbReference>
<keyword evidence="7" id="KW-0290">Folate-binding</keyword>
<dbReference type="GO" id="GO:0005542">
    <property type="term" value="F:folic acid binding"/>
    <property type="evidence" value="ECO:0007669"/>
    <property type="project" value="UniProtKB-KW"/>
</dbReference>
<dbReference type="GO" id="GO:0019556">
    <property type="term" value="P:L-histidine catabolic process to glutamate and formamide"/>
    <property type="evidence" value="ECO:0007669"/>
    <property type="project" value="UniProtKB-UniPathway"/>
</dbReference>
<dbReference type="EMBL" id="FQVB01000024">
    <property type="protein sequence ID" value="SHF68227.1"/>
    <property type="molecule type" value="Genomic_DNA"/>
</dbReference>
<proteinExistence type="predicted"/>
<dbReference type="Pfam" id="PF02971">
    <property type="entry name" value="FTCD"/>
    <property type="match status" value="1"/>
</dbReference>
<evidence type="ECO:0000313" key="10">
    <source>
        <dbReference type="EMBL" id="SHF68227.1"/>
    </source>
</evidence>
<protein>
    <recommendedName>
        <fullName evidence="3">glutamate formimidoyltransferase</fullName>
        <ecNumber evidence="3">2.1.2.5</ecNumber>
    </recommendedName>
</protein>
<dbReference type="InterPro" id="IPR037070">
    <property type="entry name" value="Formiminotransferase_C_sf"/>
</dbReference>
<evidence type="ECO:0000256" key="6">
    <source>
        <dbReference type="ARBA" id="ARBA00022808"/>
    </source>
</evidence>
<keyword evidence="11" id="KW-1185">Reference proteome</keyword>
<dbReference type="GO" id="GO:0030409">
    <property type="term" value="F:glutamate formimidoyltransferase activity"/>
    <property type="evidence" value="ECO:0007669"/>
    <property type="project" value="UniProtKB-EC"/>
</dbReference>
<name>A0A1M5DML4_9BACT</name>
<dbReference type="InterPro" id="IPR013802">
    <property type="entry name" value="Formiminotransferase_C"/>
</dbReference>
<keyword evidence="4" id="KW-0963">Cytoplasm</keyword>
<dbReference type="InterPro" id="IPR004227">
    <property type="entry name" value="Formiminotransferase_cat"/>
</dbReference>
<dbReference type="Gene3D" id="3.30.990.10">
    <property type="entry name" value="Formiminotransferase, N-terminal subdomain"/>
    <property type="match status" value="1"/>
</dbReference>
<dbReference type="SMART" id="SM01222">
    <property type="entry name" value="FTCD_N"/>
    <property type="match status" value="1"/>
</dbReference>
<gene>
    <name evidence="10" type="ORF">SAMN02745206_02465</name>
</gene>
<dbReference type="InterPro" id="IPR012886">
    <property type="entry name" value="Formiminotransferase_N"/>
</dbReference>
<sequence>MNSPTTLVKTIAPKEGTEIMARIIECVPNFSEGRRPEVIEAIVEPFRRRRGCALLDYRADADHNRLVVSLAGAPEPIQEALLEAAKTAVEHIDLNRHQGGHPRMGAVDVIPFVPLRNITMEECVALAREFGKRYHEETGVPVYFYEEAALRPERKRLEVVRKGQYEGLKESITQPERHPDVGEPKLHPTAGATAVGARKILVAFNVNLGTSDVNVAKEIAKAVRSSSGGLCHVKGIGLALEDRGLVQVSMNVVDYEKNALYRVTELIRMEAKRWGVPVVETEVYGMVPAAALLESAAYYLQIADFSPDQVIELKMLEMLGGDAE</sequence>
<dbReference type="GO" id="GO:0019557">
    <property type="term" value="P:L-histidine catabolic process to glutamate and formate"/>
    <property type="evidence" value="ECO:0007669"/>
    <property type="project" value="UniProtKB-UniPathway"/>
</dbReference>
<evidence type="ECO:0000256" key="5">
    <source>
        <dbReference type="ARBA" id="ARBA00022679"/>
    </source>
</evidence>
<dbReference type="Pfam" id="PF07837">
    <property type="entry name" value="FTCD_N"/>
    <property type="match status" value="1"/>
</dbReference>